<dbReference type="Pfam" id="PF13403">
    <property type="entry name" value="Hint_2"/>
    <property type="match status" value="1"/>
</dbReference>
<gene>
    <name evidence="2" type="ORF">P1J78_11770</name>
</gene>
<protein>
    <submittedName>
        <fullName evidence="2">Hint domain-containing protein</fullName>
    </submittedName>
</protein>
<accession>A0AAE3NVI9</accession>
<dbReference type="InterPro" id="IPR036844">
    <property type="entry name" value="Hint_dom_sf"/>
</dbReference>
<evidence type="ECO:0000313" key="2">
    <source>
        <dbReference type="EMBL" id="MDF0601412.1"/>
    </source>
</evidence>
<evidence type="ECO:0000313" key="3">
    <source>
        <dbReference type="Proteomes" id="UP001220964"/>
    </source>
</evidence>
<dbReference type="AlphaFoldDB" id="A0AAE3NVI9"/>
<evidence type="ECO:0000259" key="1">
    <source>
        <dbReference type="Pfam" id="PF13403"/>
    </source>
</evidence>
<proteinExistence type="predicted"/>
<dbReference type="SUPFAM" id="SSF51294">
    <property type="entry name" value="Hedgehog/intein (Hint) domain"/>
    <property type="match status" value="1"/>
</dbReference>
<dbReference type="RefSeq" id="WP_275567552.1">
    <property type="nucleotide sequence ID" value="NZ_JARGYC010000027.1"/>
</dbReference>
<name>A0AAE3NVI9_9RHOB</name>
<organism evidence="2 3">
    <name type="scientific">Psychromarinibacter sediminicola</name>
    <dbReference type="NCBI Taxonomy" id="3033385"/>
    <lineage>
        <taxon>Bacteria</taxon>
        <taxon>Pseudomonadati</taxon>
        <taxon>Pseudomonadota</taxon>
        <taxon>Alphaproteobacteria</taxon>
        <taxon>Rhodobacterales</taxon>
        <taxon>Paracoccaceae</taxon>
        <taxon>Psychromarinibacter</taxon>
    </lineage>
</organism>
<sequence>MRPPRAGCFEAGATILTPEGAREVAGLREGDLLVTAGQGALPVRWVETCALSEMGPRRRSALVPLRIAPGALGPARPRGALILASDQWVRVGGGPVARLLGRGRLILPARSLLGLDGVAPARTDGTVRYTRLLLDRDATVFVNGVALDVAMFRSGTDGAA</sequence>
<keyword evidence="3" id="KW-1185">Reference proteome</keyword>
<dbReference type="InterPro" id="IPR028992">
    <property type="entry name" value="Hedgehog/Intein_dom"/>
</dbReference>
<dbReference type="Proteomes" id="UP001220964">
    <property type="component" value="Unassembled WGS sequence"/>
</dbReference>
<reference evidence="2" key="1">
    <citation type="submission" date="2023-03" db="EMBL/GenBank/DDBJ databases">
        <title>Multiphase analysis and comparison of six strains from genera Psychromarinibacter, Lutimaribacter, and Maritimibacter, including a novel species: Psychromarinibacter sediminicola sp. nov.</title>
        <authorList>
            <person name="Wang Y.-H."/>
            <person name="Ye M.-Q."/>
            <person name="Du Z.-J."/>
        </authorList>
    </citation>
    <scope>NUCLEOTIDE SEQUENCE</scope>
    <source>
        <strain evidence="2">C21-152</strain>
    </source>
</reference>
<dbReference type="EMBL" id="JARGYC010000027">
    <property type="protein sequence ID" value="MDF0601412.1"/>
    <property type="molecule type" value="Genomic_DNA"/>
</dbReference>
<feature type="domain" description="Hedgehog/Intein (Hint)" evidence="1">
    <location>
        <begin position="8"/>
        <end position="146"/>
    </location>
</feature>
<comment type="caution">
    <text evidence="2">The sequence shown here is derived from an EMBL/GenBank/DDBJ whole genome shotgun (WGS) entry which is preliminary data.</text>
</comment>